<dbReference type="InterPro" id="IPR036968">
    <property type="entry name" value="Enolpyruvate_Tfrase_sf"/>
</dbReference>
<protein>
    <recommendedName>
        <fullName evidence="3">3-phosphoshikimate 1-carboxyvinyltransferase</fullName>
        <ecNumber evidence="3">2.5.1.19</ecNumber>
    </recommendedName>
    <alternativeName>
        <fullName evidence="7">5-enolpyruvylshikimate-3-phosphate synthase</fullName>
    </alternativeName>
</protein>
<dbReference type="KEGG" id="lso:CKC_01720"/>
<sequence>MLMIVKKQENMCLIKIYFSLQCCNLQYDLYSCCYIIVPFIMSSGNFLPFLYKKRPARSSCSSGLTGTICVPGDRSISHFSIILGGLASGETRISGLLESDDVLKTIKSMNCLGAHFTKKNGEWIIKGVGNGCLLAPESPLDFENSEIGCELTMGLVGVYDFQTFFKGGDLSKKAVERVLTPLIQMGTQVVPAKKNCLEFSLHGPKTPNPIVYKSSMVSARMKSVVLLAGLNSLGVTKVIESMKTQNHMEIMLKEFGVDLLVKSDKIRGYSVQIEGRKKLSGCSLTIPGDPSFAIFPLAAALLIPGSNVQILNVLINPSRIGLINILQDMGADIVFVNHRIESGENIADIQVRFSNLKGITISEDRMPYMIDEYSILAIISAFAEGRTVIKGMGKLEQLSTILEGLSINNVQCEQGENDLVVMGVPGGKGLGSRSGRMVQPKFDHRIAMSFLVMGLASEYSVIVDDCSMASTIFQDFINLMQGLGARIERMD</sequence>
<keyword evidence="5 11" id="KW-0808">Transferase</keyword>
<dbReference type="GO" id="GO:0003866">
    <property type="term" value="F:3-phosphoshikimate 1-carboxyvinyltransferase activity"/>
    <property type="evidence" value="ECO:0007669"/>
    <property type="project" value="UniProtKB-EC"/>
</dbReference>
<organism evidence="11 12">
    <name type="scientific">Liberibacter solanacearum (strain CLso-ZC1)</name>
    <dbReference type="NCBI Taxonomy" id="658172"/>
    <lineage>
        <taxon>Bacteria</taxon>
        <taxon>Pseudomonadati</taxon>
        <taxon>Pseudomonadota</taxon>
        <taxon>Alphaproteobacteria</taxon>
        <taxon>Hyphomicrobiales</taxon>
        <taxon>Rhizobiaceae</taxon>
        <taxon>Liberibacter</taxon>
    </lineage>
</organism>
<reference evidence="12" key="1">
    <citation type="submission" date="2010-11" db="EMBL/GenBank/DDBJ databases">
        <title>Complete genome sequence of Candidatus Liberibacter solanacearum CLso-ZC1.</title>
        <authorList>
            <person name="Lin H."/>
            <person name="Doddapaneni H.V."/>
            <person name="Lou B."/>
            <person name="Civerolo E.L."/>
            <person name="Chen C."/>
            <person name="Duan Y."/>
            <person name="Zhou L."/>
            <person name="Glynn J."/>
        </authorList>
    </citation>
    <scope>NUCLEOTIDE SEQUENCE [LARGE SCALE GENOMIC DNA]</scope>
    <source>
        <strain evidence="12">CLso-ZC1</strain>
    </source>
</reference>
<dbReference type="PIRSF" id="PIRSF000505">
    <property type="entry name" value="EPSPS"/>
    <property type="match status" value="1"/>
</dbReference>
<dbReference type="InterPro" id="IPR013792">
    <property type="entry name" value="RNA3'P_cycl/enolpyr_Trfase_a/b"/>
</dbReference>
<keyword evidence="9" id="KW-0812">Transmembrane</keyword>
<gene>
    <name evidence="11" type="ordered locus">CKC_01720</name>
</gene>
<evidence type="ECO:0000259" key="10">
    <source>
        <dbReference type="Pfam" id="PF00275"/>
    </source>
</evidence>
<dbReference type="GO" id="GO:0009423">
    <property type="term" value="P:chorismate biosynthetic process"/>
    <property type="evidence" value="ECO:0007669"/>
    <property type="project" value="UniProtKB-UniPathway"/>
</dbReference>
<dbReference type="STRING" id="658172.CKC_01720"/>
<feature type="transmembrane region" description="Helical" evidence="9">
    <location>
        <begin position="29"/>
        <end position="51"/>
    </location>
</feature>
<evidence type="ECO:0000313" key="12">
    <source>
        <dbReference type="Proteomes" id="UP000007038"/>
    </source>
</evidence>
<keyword evidence="9" id="KW-1133">Transmembrane helix</keyword>
<evidence type="ECO:0000256" key="9">
    <source>
        <dbReference type="SAM" id="Phobius"/>
    </source>
</evidence>
<dbReference type="AlphaFoldDB" id="E4UCK5"/>
<reference evidence="11 12" key="3">
    <citation type="journal article" date="2011" name="PLoS ONE">
        <title>The Complete Genome Sequence of 'Candidatus Liberibacter solanacearum', the Bacterium Associated with Potato Zebra Chip Disease.</title>
        <authorList>
            <person name="Lin H."/>
            <person name="Lou B."/>
            <person name="Glynn J.M."/>
            <person name="Doddapaneni H."/>
            <person name="Civerolo E.L."/>
            <person name="Chen C."/>
            <person name="Duan Y."/>
            <person name="Zhou L."/>
            <person name="Vahling C.M."/>
        </authorList>
    </citation>
    <scope>NUCLEOTIDE SEQUENCE [LARGE SCALE GENOMIC DNA]</scope>
    <source>
        <strain evidence="11 12">CLso-ZC1</strain>
    </source>
</reference>
<dbReference type="InterPro" id="IPR006264">
    <property type="entry name" value="EPSP_synthase"/>
</dbReference>
<dbReference type="GO" id="GO:0008652">
    <property type="term" value="P:amino acid biosynthetic process"/>
    <property type="evidence" value="ECO:0007669"/>
    <property type="project" value="UniProtKB-KW"/>
</dbReference>
<dbReference type="EC" id="2.5.1.19" evidence="3"/>
<evidence type="ECO:0000256" key="4">
    <source>
        <dbReference type="ARBA" id="ARBA00022605"/>
    </source>
</evidence>
<dbReference type="EMBL" id="CP002371">
    <property type="protein sequence ID" value="ADR52095.1"/>
    <property type="molecule type" value="Genomic_DNA"/>
</dbReference>
<keyword evidence="6" id="KW-0057">Aromatic amino acid biosynthesis</keyword>
<evidence type="ECO:0000256" key="2">
    <source>
        <dbReference type="ARBA" id="ARBA00009948"/>
    </source>
</evidence>
<dbReference type="PANTHER" id="PTHR21090:SF5">
    <property type="entry name" value="PENTAFUNCTIONAL AROM POLYPEPTIDE"/>
    <property type="match status" value="1"/>
</dbReference>
<evidence type="ECO:0000256" key="3">
    <source>
        <dbReference type="ARBA" id="ARBA00012450"/>
    </source>
</evidence>
<dbReference type="InterPro" id="IPR001986">
    <property type="entry name" value="Enolpyruvate_Tfrase_dom"/>
</dbReference>
<keyword evidence="9" id="KW-0472">Membrane</keyword>
<comment type="pathway">
    <text evidence="1">Metabolic intermediate biosynthesis; chorismate biosynthesis; chorismate from D-erythrose 4-phosphate and phosphoenolpyruvate: step 6/7.</text>
</comment>
<evidence type="ECO:0000256" key="6">
    <source>
        <dbReference type="ARBA" id="ARBA00023141"/>
    </source>
</evidence>
<accession>E4UCK5</accession>
<dbReference type="UniPathway" id="UPA00053">
    <property type="reaction ID" value="UER00089"/>
</dbReference>
<keyword evidence="4" id="KW-0028">Amino-acid biosynthesis</keyword>
<dbReference type="Proteomes" id="UP000007038">
    <property type="component" value="Chromosome"/>
</dbReference>
<evidence type="ECO:0000256" key="1">
    <source>
        <dbReference type="ARBA" id="ARBA00004811"/>
    </source>
</evidence>
<evidence type="ECO:0000256" key="7">
    <source>
        <dbReference type="ARBA" id="ARBA00030046"/>
    </source>
</evidence>
<dbReference type="GO" id="GO:0009073">
    <property type="term" value="P:aromatic amino acid family biosynthetic process"/>
    <property type="evidence" value="ECO:0007669"/>
    <property type="project" value="UniProtKB-KW"/>
</dbReference>
<comment type="similarity">
    <text evidence="2">Belongs to the EPSP synthase family.</text>
</comment>
<dbReference type="HOGENOM" id="CLU_024321_0_1_5"/>
<name>E4UCK5_LIBSC</name>
<evidence type="ECO:0000256" key="8">
    <source>
        <dbReference type="ARBA" id="ARBA00044633"/>
    </source>
</evidence>
<dbReference type="Pfam" id="PF00275">
    <property type="entry name" value="EPSP_synthase"/>
    <property type="match status" value="1"/>
</dbReference>
<evidence type="ECO:0000256" key="5">
    <source>
        <dbReference type="ARBA" id="ARBA00022679"/>
    </source>
</evidence>
<dbReference type="eggNOG" id="COG0128">
    <property type="taxonomic scope" value="Bacteria"/>
</dbReference>
<feature type="domain" description="Enolpyruvate transferase" evidence="10">
    <location>
        <begin position="62"/>
        <end position="478"/>
    </location>
</feature>
<evidence type="ECO:0000313" key="11">
    <source>
        <dbReference type="EMBL" id="ADR52095.1"/>
    </source>
</evidence>
<reference key="2">
    <citation type="submission" date="2010-11" db="EMBL/GenBank/DDBJ databases">
        <authorList>
            <person name="Lin H."/>
            <person name="Doddapaneni H.V."/>
            <person name="Lou B."/>
            <person name="Civerolo E.L."/>
            <person name="Chen C."/>
            <person name="Duan Y."/>
            <person name="Zhou L."/>
            <person name="Glynn J."/>
        </authorList>
    </citation>
    <scope>NUCLEOTIDE SEQUENCE</scope>
    <source>
        <strain>CLso-ZC1</strain>
    </source>
</reference>
<dbReference type="SUPFAM" id="SSF55205">
    <property type="entry name" value="EPT/RTPC-like"/>
    <property type="match status" value="1"/>
</dbReference>
<proteinExistence type="inferred from homology"/>
<dbReference type="PANTHER" id="PTHR21090">
    <property type="entry name" value="AROM/DEHYDROQUINATE SYNTHASE"/>
    <property type="match status" value="1"/>
</dbReference>
<dbReference type="Gene3D" id="3.65.10.10">
    <property type="entry name" value="Enolpyruvate transferase domain"/>
    <property type="match status" value="2"/>
</dbReference>
<comment type="catalytic activity">
    <reaction evidence="8">
        <text>3-phosphoshikimate + phosphoenolpyruvate = 5-O-(1-carboxyvinyl)-3-phosphoshikimate + phosphate</text>
        <dbReference type="Rhea" id="RHEA:21256"/>
        <dbReference type="ChEBI" id="CHEBI:43474"/>
        <dbReference type="ChEBI" id="CHEBI:57701"/>
        <dbReference type="ChEBI" id="CHEBI:58702"/>
        <dbReference type="ChEBI" id="CHEBI:145989"/>
        <dbReference type="EC" id="2.5.1.19"/>
    </reaction>
    <physiologicalReaction direction="left-to-right" evidence="8">
        <dbReference type="Rhea" id="RHEA:21257"/>
    </physiologicalReaction>
</comment>